<dbReference type="SUPFAM" id="SSF54909">
    <property type="entry name" value="Dimeric alpha+beta barrel"/>
    <property type="match status" value="1"/>
</dbReference>
<dbReference type="Gene3D" id="3.30.70.100">
    <property type="match status" value="1"/>
</dbReference>
<protein>
    <submittedName>
        <fullName evidence="1">Uncharacterized protein</fullName>
    </submittedName>
</protein>
<organism evidence="1 2">
    <name type="scientific">Actinocatenispora thailandica</name>
    <dbReference type="NCBI Taxonomy" id="227318"/>
    <lineage>
        <taxon>Bacteria</taxon>
        <taxon>Bacillati</taxon>
        <taxon>Actinomycetota</taxon>
        <taxon>Actinomycetes</taxon>
        <taxon>Micromonosporales</taxon>
        <taxon>Micromonosporaceae</taxon>
        <taxon>Actinocatenispora</taxon>
    </lineage>
</organism>
<dbReference type="AlphaFoldDB" id="A0A7R7HZP5"/>
<dbReference type="Proteomes" id="UP000611640">
    <property type="component" value="Chromosome"/>
</dbReference>
<keyword evidence="2" id="KW-1185">Reference proteome</keyword>
<dbReference type="InterPro" id="IPR011008">
    <property type="entry name" value="Dimeric_a/b-barrel"/>
</dbReference>
<accession>A0A7R7HZP5</accession>
<dbReference type="KEGG" id="atl:Athai_52490"/>
<evidence type="ECO:0000313" key="1">
    <source>
        <dbReference type="EMBL" id="BCJ37746.1"/>
    </source>
</evidence>
<reference evidence="1 2" key="1">
    <citation type="submission" date="2020-08" db="EMBL/GenBank/DDBJ databases">
        <title>Whole genome shotgun sequence of Actinocatenispora thailandica NBRC 105041.</title>
        <authorList>
            <person name="Komaki H."/>
            <person name="Tamura T."/>
        </authorList>
    </citation>
    <scope>NUCLEOTIDE SEQUENCE [LARGE SCALE GENOMIC DNA]</scope>
    <source>
        <strain evidence="1 2">NBRC 105041</strain>
    </source>
</reference>
<dbReference type="EMBL" id="AP023355">
    <property type="protein sequence ID" value="BCJ37746.1"/>
    <property type="molecule type" value="Genomic_DNA"/>
</dbReference>
<name>A0A7R7HZP5_9ACTN</name>
<evidence type="ECO:0000313" key="2">
    <source>
        <dbReference type="Proteomes" id="UP000611640"/>
    </source>
</evidence>
<proteinExistence type="predicted"/>
<gene>
    <name evidence="1" type="ORF">Athai_52490</name>
</gene>
<dbReference type="RefSeq" id="WP_203963907.1">
    <property type="nucleotide sequence ID" value="NZ_AP023355.1"/>
</dbReference>
<sequence>MNEQSPVRWHTAIGATARCLLVSAGLLVRGRIRQPADAVGRRIRFANGTSARVYRETRLAGATGDGPCTLVVAFRVRLLRGRWHALFRAVSVLNTPLFVGYPGFVGKLWLAADERGDYRGVYDWDGWQRAESYARSLWRVLQLISVPGSIRYEVIPGVRRDEAMADPALLVRLGSVDGTAWWRLVGTS</sequence>